<proteinExistence type="predicted"/>
<evidence type="ECO:0000256" key="1">
    <source>
        <dbReference type="SAM" id="Phobius"/>
    </source>
</evidence>
<evidence type="ECO:0000313" key="3">
    <source>
        <dbReference type="Proteomes" id="UP000032722"/>
    </source>
</evidence>
<dbReference type="PATRIC" id="fig|29556.3.peg.101"/>
<dbReference type="HOGENOM" id="CLU_2012753_0_0_14"/>
<gene>
    <name evidence="2" type="ORF">VO56_00515</name>
</gene>
<keyword evidence="1" id="KW-1133">Transmembrane helix</keyword>
<keyword evidence="1" id="KW-0812">Transmembrane</keyword>
<protein>
    <submittedName>
        <fullName evidence="2">Uncharacterized protein</fullName>
    </submittedName>
</protein>
<feature type="transmembrane region" description="Helical" evidence="1">
    <location>
        <begin position="7"/>
        <end position="29"/>
    </location>
</feature>
<name>A0A0D5ZJ97_9BACT</name>
<dbReference type="AlphaFoldDB" id="A0A0D5ZJ97"/>
<evidence type="ECO:0000313" key="2">
    <source>
        <dbReference type="EMBL" id="AKA49764.1"/>
    </source>
</evidence>
<accession>A0A0D5ZJ97</accession>
<keyword evidence="1" id="KW-0472">Membrane</keyword>
<dbReference type="KEGG" id="mgb:VO56_00515"/>
<dbReference type="Proteomes" id="UP000032722">
    <property type="component" value="Chromosome"/>
</dbReference>
<sequence>MESNNKNYYLFFLFLFFLFGAILVFLFFIQIDKKEPAIVIFQNDELELKNINLGKEVQSRYNINFEIDSSYYQTKIEIINQSENTILIESDFLKEQMKLNNCYQCKVFLTLKRVNFFAFLFNL</sequence>
<organism evidence="3">
    <name type="scientific">Mycoplasmopsis gallinacea</name>
    <dbReference type="NCBI Taxonomy" id="29556"/>
    <lineage>
        <taxon>Bacteria</taxon>
        <taxon>Bacillati</taxon>
        <taxon>Mycoplasmatota</taxon>
        <taxon>Mycoplasmoidales</taxon>
        <taxon>Metamycoplasmataceae</taxon>
        <taxon>Mycoplasmopsis</taxon>
    </lineage>
</organism>
<reference evidence="2 3" key="1">
    <citation type="journal article" date="2015" name="Genome Announc.">
        <title>Complete Genome Sequence of Mycoplasma meleagridis, a Possible Emerging Pathogen in Chickens.</title>
        <authorList>
            <person name="Abolnik C."/>
        </authorList>
    </citation>
    <scope>NUCLEOTIDE SEQUENCE [LARGE SCALE GENOMIC DNA]</scope>
    <source>
        <strain evidence="2 3">B2096 8B</strain>
    </source>
</reference>
<dbReference type="NCBIfam" id="NF045999">
    <property type="entry name" value="MAG1140_fam"/>
    <property type="match status" value="1"/>
</dbReference>
<dbReference type="EMBL" id="CP011021">
    <property type="protein sequence ID" value="AKA49764.1"/>
    <property type="molecule type" value="Genomic_DNA"/>
</dbReference>